<sequence length="43" mass="4888">KVEKQKSSEKENGTLVDCISRLGKQKSEQKNKITTPKTDRKPT</sequence>
<feature type="non-terminal residue" evidence="2">
    <location>
        <position position="43"/>
    </location>
</feature>
<evidence type="ECO:0000313" key="2">
    <source>
        <dbReference type="EMBL" id="CAG8848615.1"/>
    </source>
</evidence>
<comment type="caution">
    <text evidence="2">The sequence shown here is derived from an EMBL/GenBank/DDBJ whole genome shotgun (WGS) entry which is preliminary data.</text>
</comment>
<organism evidence="2 3">
    <name type="scientific">Gigaspora margarita</name>
    <dbReference type="NCBI Taxonomy" id="4874"/>
    <lineage>
        <taxon>Eukaryota</taxon>
        <taxon>Fungi</taxon>
        <taxon>Fungi incertae sedis</taxon>
        <taxon>Mucoromycota</taxon>
        <taxon>Glomeromycotina</taxon>
        <taxon>Glomeromycetes</taxon>
        <taxon>Diversisporales</taxon>
        <taxon>Gigasporaceae</taxon>
        <taxon>Gigaspora</taxon>
    </lineage>
</organism>
<evidence type="ECO:0000313" key="3">
    <source>
        <dbReference type="Proteomes" id="UP000789901"/>
    </source>
</evidence>
<protein>
    <submittedName>
        <fullName evidence="2">2394_t:CDS:1</fullName>
    </submittedName>
</protein>
<gene>
    <name evidence="2" type="ORF">GMARGA_LOCUS39272</name>
</gene>
<dbReference type="Proteomes" id="UP000789901">
    <property type="component" value="Unassembled WGS sequence"/>
</dbReference>
<dbReference type="EMBL" id="CAJVQB010092820">
    <property type="protein sequence ID" value="CAG8848615.1"/>
    <property type="molecule type" value="Genomic_DNA"/>
</dbReference>
<feature type="region of interest" description="Disordered" evidence="1">
    <location>
        <begin position="1"/>
        <end position="43"/>
    </location>
</feature>
<reference evidence="2 3" key="1">
    <citation type="submission" date="2021-06" db="EMBL/GenBank/DDBJ databases">
        <authorList>
            <person name="Kallberg Y."/>
            <person name="Tangrot J."/>
            <person name="Rosling A."/>
        </authorList>
    </citation>
    <scope>NUCLEOTIDE SEQUENCE [LARGE SCALE GENOMIC DNA]</scope>
    <source>
        <strain evidence="2 3">120-4 pot B 10/14</strain>
    </source>
</reference>
<accession>A0ABN7X7H2</accession>
<feature type="non-terminal residue" evidence="2">
    <location>
        <position position="1"/>
    </location>
</feature>
<keyword evidence="3" id="KW-1185">Reference proteome</keyword>
<proteinExistence type="predicted"/>
<feature type="compositionally biased region" description="Basic and acidic residues" evidence="1">
    <location>
        <begin position="1"/>
        <end position="12"/>
    </location>
</feature>
<name>A0ABN7X7H2_GIGMA</name>
<feature type="compositionally biased region" description="Basic and acidic residues" evidence="1">
    <location>
        <begin position="25"/>
        <end position="43"/>
    </location>
</feature>
<evidence type="ECO:0000256" key="1">
    <source>
        <dbReference type="SAM" id="MobiDB-lite"/>
    </source>
</evidence>